<organism evidence="4 5">
    <name type="scientific">Rubritalea halochordaticola</name>
    <dbReference type="NCBI Taxonomy" id="714537"/>
    <lineage>
        <taxon>Bacteria</taxon>
        <taxon>Pseudomonadati</taxon>
        <taxon>Verrucomicrobiota</taxon>
        <taxon>Verrucomicrobiia</taxon>
        <taxon>Verrucomicrobiales</taxon>
        <taxon>Rubritaleaceae</taxon>
        <taxon>Rubritalea</taxon>
    </lineage>
</organism>
<proteinExistence type="inferred from homology"/>
<dbReference type="EMBL" id="BAABRL010000003">
    <property type="protein sequence ID" value="GAA5495162.1"/>
    <property type="molecule type" value="Genomic_DNA"/>
</dbReference>
<dbReference type="SUPFAM" id="SSF49899">
    <property type="entry name" value="Concanavalin A-like lectins/glucanases"/>
    <property type="match status" value="1"/>
</dbReference>
<evidence type="ECO:0000313" key="4">
    <source>
        <dbReference type="EMBL" id="GAA5495162.1"/>
    </source>
</evidence>
<sequence length="262" mass="30105">MRFYTLLLSTLMLGGSFATATEKVTVPEGWKLHWQEEFNGPLNEKVWSRVTKGTADWSNMMTDHPKAVRVQNGVLRLWGVKNTKKGEQPYLTGGLTSNGKFDFEYGKVQIRARFKSAKGAWPALWMLKSNAKWGKEGMGEIDIMEHLNFEDQVYQTVHSYYTVHKGGSNKPPKSGTAKISRDDWNTYGVEWDKEKIVFTVNGKPTHSYAKQADKGEEQYPFHGPFYFILSMQIEGKWVGEADPKDYPAWMDVDWVRVYKKAE</sequence>
<evidence type="ECO:0000313" key="5">
    <source>
        <dbReference type="Proteomes" id="UP001424741"/>
    </source>
</evidence>
<evidence type="ECO:0000256" key="1">
    <source>
        <dbReference type="ARBA" id="ARBA00006865"/>
    </source>
</evidence>
<evidence type="ECO:0000259" key="3">
    <source>
        <dbReference type="PROSITE" id="PS51762"/>
    </source>
</evidence>
<gene>
    <name evidence="4" type="ORF">Rhal01_01335</name>
</gene>
<feature type="chain" id="PRO_5046336685" evidence="2">
    <location>
        <begin position="21"/>
        <end position="262"/>
    </location>
</feature>
<dbReference type="CDD" id="cd08023">
    <property type="entry name" value="GH16_laminarinase_like"/>
    <property type="match status" value="1"/>
</dbReference>
<dbReference type="PROSITE" id="PS51762">
    <property type="entry name" value="GH16_2"/>
    <property type="match status" value="1"/>
</dbReference>
<name>A0ABP9UXR8_9BACT</name>
<dbReference type="InterPro" id="IPR050546">
    <property type="entry name" value="Glycosyl_Hydrlase_16"/>
</dbReference>
<reference evidence="4 5" key="1">
    <citation type="submission" date="2024-02" db="EMBL/GenBank/DDBJ databases">
        <title>Rubritalea halochordaticola NBRC 107102.</title>
        <authorList>
            <person name="Ichikawa N."/>
            <person name="Katano-Makiyama Y."/>
            <person name="Hidaka K."/>
        </authorList>
    </citation>
    <scope>NUCLEOTIDE SEQUENCE [LARGE SCALE GENOMIC DNA]</scope>
    <source>
        <strain evidence="4 5">NBRC 107102</strain>
    </source>
</reference>
<dbReference type="InterPro" id="IPR000757">
    <property type="entry name" value="Beta-glucanase-like"/>
</dbReference>
<dbReference type="PANTHER" id="PTHR10963:SF55">
    <property type="entry name" value="GLYCOSIDE HYDROLASE FAMILY 16 PROTEIN"/>
    <property type="match status" value="1"/>
</dbReference>
<comment type="caution">
    <text evidence="4">The sequence shown here is derived from an EMBL/GenBank/DDBJ whole genome shotgun (WGS) entry which is preliminary data.</text>
</comment>
<feature type="domain" description="GH16" evidence="3">
    <location>
        <begin position="19"/>
        <end position="262"/>
    </location>
</feature>
<dbReference type="RefSeq" id="WP_346188001.1">
    <property type="nucleotide sequence ID" value="NZ_BAABRL010000003.1"/>
</dbReference>
<feature type="signal peptide" evidence="2">
    <location>
        <begin position="1"/>
        <end position="20"/>
    </location>
</feature>
<accession>A0ABP9UXR8</accession>
<keyword evidence="5" id="KW-1185">Reference proteome</keyword>
<dbReference type="Pfam" id="PF00722">
    <property type="entry name" value="Glyco_hydro_16"/>
    <property type="match status" value="1"/>
</dbReference>
<dbReference type="Gene3D" id="2.60.120.200">
    <property type="match status" value="1"/>
</dbReference>
<dbReference type="PANTHER" id="PTHR10963">
    <property type="entry name" value="GLYCOSYL HYDROLASE-RELATED"/>
    <property type="match status" value="1"/>
</dbReference>
<evidence type="ECO:0000256" key="2">
    <source>
        <dbReference type="SAM" id="SignalP"/>
    </source>
</evidence>
<protein>
    <submittedName>
        <fullName evidence="4">Keratan-sulfate endo-1,4-beta-galactosidase</fullName>
    </submittedName>
</protein>
<keyword evidence="2" id="KW-0732">Signal</keyword>
<comment type="similarity">
    <text evidence="1">Belongs to the glycosyl hydrolase 16 family.</text>
</comment>
<dbReference type="InterPro" id="IPR013320">
    <property type="entry name" value="ConA-like_dom_sf"/>
</dbReference>
<dbReference type="Proteomes" id="UP001424741">
    <property type="component" value="Unassembled WGS sequence"/>
</dbReference>